<sequence length="93" mass="9475">MAERRAGAPLSGTTTVSLAAIATAALTVGAMTWSWKAAPTALISTVSPAMIEARAPPLLVMVVAPVNAIVVDDASARCTRTPDWATSVSWVPG</sequence>
<dbReference type="AlphaFoldDB" id="A0A6J7JKT2"/>
<accession>A0A6J7JKT2</accession>
<protein>
    <submittedName>
        <fullName evidence="1">Unannotated protein</fullName>
    </submittedName>
</protein>
<proteinExistence type="predicted"/>
<organism evidence="1">
    <name type="scientific">freshwater metagenome</name>
    <dbReference type="NCBI Taxonomy" id="449393"/>
    <lineage>
        <taxon>unclassified sequences</taxon>
        <taxon>metagenomes</taxon>
        <taxon>ecological metagenomes</taxon>
    </lineage>
</organism>
<dbReference type="EMBL" id="CAFBMH010000264">
    <property type="protein sequence ID" value="CAB4943507.1"/>
    <property type="molecule type" value="Genomic_DNA"/>
</dbReference>
<name>A0A6J7JKT2_9ZZZZ</name>
<evidence type="ECO:0000313" key="1">
    <source>
        <dbReference type="EMBL" id="CAB4943507.1"/>
    </source>
</evidence>
<gene>
    <name evidence="1" type="ORF">UFOPK3543_03384</name>
</gene>
<reference evidence="1" key="1">
    <citation type="submission" date="2020-05" db="EMBL/GenBank/DDBJ databases">
        <authorList>
            <person name="Chiriac C."/>
            <person name="Salcher M."/>
            <person name="Ghai R."/>
            <person name="Kavagutti S V."/>
        </authorList>
    </citation>
    <scope>NUCLEOTIDE SEQUENCE</scope>
</reference>